<dbReference type="Proteomes" id="UP000263833">
    <property type="component" value="Unassembled WGS sequence"/>
</dbReference>
<keyword evidence="3" id="KW-1185">Reference proteome</keyword>
<evidence type="ECO:0000259" key="1">
    <source>
        <dbReference type="Pfam" id="PF23213"/>
    </source>
</evidence>
<sequence length="354" mass="40729">MNEVRNPVFLPEDDCYHQLSEDPYETETNWWSFNIPERKIGCWIHAPYYPNRKAITWRIFAWDDEGYDPARMAYFRKVEEAAMPDNPDLRDITFPGDKAGPGYSLKMIEPGMKYHLQYEDVSRGFALDFTHTGLHEPHRFPPGKPPFMQTPHFDQLGHVEGWMTLRGERIRIDGIGVRDRTWGPRGGPYAASPKVYATDLERVKHPGGARWREIERERGRGRIQYIFGHRRDGTGFLGFARVQDADAQGWAPMNAGWIRRDGQFGSLDATKSRMKTWRNPKTGWCTHMEVDLIDELGRSMQSEGFAVSTMSEAGYGVNQLMRWDIDGGIGWGEDQDVWNGTHFLRVLDALKATG</sequence>
<organism evidence="2 3">
    <name type="scientific">Sphingorhabdus pulchriflava</name>
    <dbReference type="NCBI Taxonomy" id="2292257"/>
    <lineage>
        <taxon>Bacteria</taxon>
        <taxon>Pseudomonadati</taxon>
        <taxon>Pseudomonadota</taxon>
        <taxon>Alphaproteobacteria</taxon>
        <taxon>Sphingomonadales</taxon>
        <taxon>Sphingomonadaceae</taxon>
        <taxon>Sphingorhabdus</taxon>
    </lineage>
</organism>
<feature type="domain" description="DUF7065" evidence="1">
    <location>
        <begin position="148"/>
        <end position="185"/>
    </location>
</feature>
<gene>
    <name evidence="2" type="ORF">DXH95_03885</name>
</gene>
<dbReference type="SUPFAM" id="SSF159245">
    <property type="entry name" value="AttH-like"/>
    <property type="match status" value="1"/>
</dbReference>
<protein>
    <recommendedName>
        <fullName evidence="1">DUF7065 domain-containing protein</fullName>
    </recommendedName>
</protein>
<accession>A0A371BG67</accession>
<dbReference type="OrthoDB" id="7054648at2"/>
<evidence type="ECO:0000313" key="3">
    <source>
        <dbReference type="Proteomes" id="UP000263833"/>
    </source>
</evidence>
<evidence type="ECO:0000313" key="2">
    <source>
        <dbReference type="EMBL" id="RDV06570.1"/>
    </source>
</evidence>
<dbReference type="RefSeq" id="WP_115548119.1">
    <property type="nucleotide sequence ID" value="NZ_QRGP01000001.1"/>
</dbReference>
<proteinExistence type="predicted"/>
<dbReference type="InterPro" id="IPR055493">
    <property type="entry name" value="DUF7065"/>
</dbReference>
<dbReference type="AlphaFoldDB" id="A0A371BG67"/>
<reference evidence="3" key="1">
    <citation type="submission" date="2018-08" db="EMBL/GenBank/DDBJ databases">
        <authorList>
            <person name="Kim S.-J."/>
            <person name="Jung G.-Y."/>
        </authorList>
    </citation>
    <scope>NUCLEOTIDE SEQUENCE [LARGE SCALE GENOMIC DNA]</scope>
    <source>
        <strain evidence="3">GY_G</strain>
    </source>
</reference>
<dbReference type="EMBL" id="QRGP01000001">
    <property type="protein sequence ID" value="RDV06570.1"/>
    <property type="molecule type" value="Genomic_DNA"/>
</dbReference>
<name>A0A371BG67_9SPHN</name>
<dbReference type="Pfam" id="PF23213">
    <property type="entry name" value="DUF7065"/>
    <property type="match status" value="1"/>
</dbReference>
<comment type="caution">
    <text evidence="2">The sequence shown here is derived from an EMBL/GenBank/DDBJ whole genome shotgun (WGS) entry which is preliminary data.</text>
</comment>